<dbReference type="PANTHER" id="PTHR35273">
    <property type="entry name" value="ALPHA-1,4 POLYGALACTOSAMINIDASE, PUTATIVE (AFU_ORTHOLOGUE AFUA_3G07890)-RELATED"/>
    <property type="match status" value="1"/>
</dbReference>
<protein>
    <recommendedName>
        <fullName evidence="2">Glycoside-hydrolase family GH114 TIM-barrel domain-containing protein</fullName>
    </recommendedName>
</protein>
<dbReference type="SUPFAM" id="SSF51445">
    <property type="entry name" value="(Trans)glycosidases"/>
    <property type="match status" value="1"/>
</dbReference>
<sequence length="248" mass="28584">MSGCCVEAKRFNESGPFSFDYLLGEDRNFTSPADVLFIDHDIPERYIRQIISNGKSVICYVNVGAWENWRSDANDFPESVLGNDYDGWPGERWLDIRNLKVVLPIMQRRFRDAVAKGCEGIDPDNMNGWSVNTGFNISFNDQLFYNQAIAREVRRLGMLAGLKNDNEQAVALEPFSDFAVVEECAQYRECDDFDIFIQRNKPVFGIEYTEYWSEDNFKNRVCPLGRDSGMSFILKELELHNDFIVSCL</sequence>
<dbReference type="OrthoDB" id="2108802at2759"/>
<reference evidence="3" key="1">
    <citation type="submission" date="2022-07" db="EMBL/GenBank/DDBJ databases">
        <authorList>
            <person name="Trinca V."/>
            <person name="Uliana J.V.C."/>
            <person name="Torres T.T."/>
            <person name="Ward R.J."/>
            <person name="Monesi N."/>
        </authorList>
    </citation>
    <scope>NUCLEOTIDE SEQUENCE</scope>
    <source>
        <strain evidence="3">HSMRA1968</strain>
        <tissue evidence="3">Whole embryos</tissue>
    </source>
</reference>
<gene>
    <name evidence="3" type="ORF">Bhyg_04500</name>
</gene>
<dbReference type="AlphaFoldDB" id="A0A9Q0NGN7"/>
<evidence type="ECO:0000313" key="3">
    <source>
        <dbReference type="EMBL" id="KAJ6649266.1"/>
    </source>
</evidence>
<keyword evidence="1" id="KW-0732">Signal</keyword>
<comment type="caution">
    <text evidence="3">The sequence shown here is derived from an EMBL/GenBank/DDBJ whole genome shotgun (WGS) entry which is preliminary data.</text>
</comment>
<name>A0A9Q0NGN7_9DIPT</name>
<dbReference type="Gene3D" id="3.20.20.70">
    <property type="entry name" value="Aldolase class I"/>
    <property type="match status" value="1"/>
</dbReference>
<organism evidence="3 4">
    <name type="scientific">Pseudolycoriella hygida</name>
    <dbReference type="NCBI Taxonomy" id="35572"/>
    <lineage>
        <taxon>Eukaryota</taxon>
        <taxon>Metazoa</taxon>
        <taxon>Ecdysozoa</taxon>
        <taxon>Arthropoda</taxon>
        <taxon>Hexapoda</taxon>
        <taxon>Insecta</taxon>
        <taxon>Pterygota</taxon>
        <taxon>Neoptera</taxon>
        <taxon>Endopterygota</taxon>
        <taxon>Diptera</taxon>
        <taxon>Nematocera</taxon>
        <taxon>Sciaroidea</taxon>
        <taxon>Sciaridae</taxon>
        <taxon>Pseudolycoriella</taxon>
    </lineage>
</organism>
<accession>A0A9Q0NGN7</accession>
<evidence type="ECO:0000313" key="4">
    <source>
        <dbReference type="Proteomes" id="UP001151699"/>
    </source>
</evidence>
<dbReference type="PANTHER" id="PTHR35273:SF2">
    <property type="entry name" value="ALPHA-GALACTOSIDASE"/>
    <property type="match status" value="1"/>
</dbReference>
<evidence type="ECO:0000259" key="2">
    <source>
        <dbReference type="Pfam" id="PF03537"/>
    </source>
</evidence>
<proteinExistence type="predicted"/>
<dbReference type="InterPro" id="IPR013785">
    <property type="entry name" value="Aldolase_TIM"/>
</dbReference>
<dbReference type="Proteomes" id="UP001151699">
    <property type="component" value="Chromosome A"/>
</dbReference>
<dbReference type="InterPro" id="IPR004352">
    <property type="entry name" value="GH114_TIM-barrel"/>
</dbReference>
<keyword evidence="4" id="KW-1185">Reference proteome</keyword>
<dbReference type="EMBL" id="WJQU01000001">
    <property type="protein sequence ID" value="KAJ6649266.1"/>
    <property type="molecule type" value="Genomic_DNA"/>
</dbReference>
<feature type="domain" description="Glycoside-hydrolase family GH114 TIM-barrel" evidence="2">
    <location>
        <begin position="18"/>
        <end position="241"/>
    </location>
</feature>
<dbReference type="InterPro" id="IPR017853">
    <property type="entry name" value="GH"/>
</dbReference>
<dbReference type="Pfam" id="PF03537">
    <property type="entry name" value="Glyco_hydro_114"/>
    <property type="match status" value="1"/>
</dbReference>
<evidence type="ECO:0000256" key="1">
    <source>
        <dbReference type="ARBA" id="ARBA00022729"/>
    </source>
</evidence>